<comment type="caution">
    <text evidence="1">The sequence shown here is derived from an EMBL/GenBank/DDBJ whole genome shotgun (WGS) entry which is preliminary data.</text>
</comment>
<reference evidence="1 2" key="1">
    <citation type="submission" date="2018-07" db="EMBL/GenBank/DDBJ databases">
        <title>Genomic Encyclopedia of Type Strains, Phase III (KMG-III): the genomes of soil and plant-associated and newly described type strains.</title>
        <authorList>
            <person name="Whitman W."/>
        </authorList>
    </citation>
    <scope>NUCLEOTIDE SEQUENCE [LARGE SCALE GENOMIC DNA]</scope>
    <source>
        <strain evidence="1 2">CECT 7946</strain>
    </source>
</reference>
<accession>A0A3D9HAX7</accession>
<sequence>MKTLDTTVLQKALNQIEDYIPQGELININVSKASVSWHLDHSLKVINAVVTNMQNSDPALYKDNFSFVGKLLLKFKCFPRGKAKAPKHVTPPETILKDDIVLQLTEARAQIKTISGLDKNAYFKHPLFGNVNKSRVIRFLDAHTNHHLKIVKSILK</sequence>
<dbReference type="RefSeq" id="WP_115815768.1">
    <property type="nucleotide sequence ID" value="NZ_QRDV01000001.1"/>
</dbReference>
<dbReference type="Gene3D" id="1.20.120.450">
    <property type="entry name" value="dinb family like domain"/>
    <property type="match status" value="1"/>
</dbReference>
<dbReference type="EMBL" id="QRDV01000001">
    <property type="protein sequence ID" value="RED46645.1"/>
    <property type="molecule type" value="Genomic_DNA"/>
</dbReference>
<dbReference type="AlphaFoldDB" id="A0A3D9HAX7"/>
<dbReference type="InterPro" id="IPR011463">
    <property type="entry name" value="DUF1569"/>
</dbReference>
<dbReference type="Pfam" id="PF07606">
    <property type="entry name" value="DUF1569"/>
    <property type="match status" value="1"/>
</dbReference>
<evidence type="ECO:0000313" key="1">
    <source>
        <dbReference type="EMBL" id="RED46645.1"/>
    </source>
</evidence>
<keyword evidence="2" id="KW-1185">Reference proteome</keyword>
<proteinExistence type="predicted"/>
<dbReference type="InterPro" id="IPR034660">
    <property type="entry name" value="DinB/YfiT-like"/>
</dbReference>
<gene>
    <name evidence="1" type="ORF">DFQ10_101416</name>
</gene>
<name>A0A3D9HAX7_9FLAO</name>
<protein>
    <submittedName>
        <fullName evidence="1">Uncharacterized protein DUF1569</fullName>
    </submittedName>
</protein>
<dbReference type="OrthoDB" id="981199at2"/>
<organism evidence="1 2">
    <name type="scientific">Winogradskyella eximia</name>
    <dbReference type="NCBI Taxonomy" id="262006"/>
    <lineage>
        <taxon>Bacteria</taxon>
        <taxon>Pseudomonadati</taxon>
        <taxon>Bacteroidota</taxon>
        <taxon>Flavobacteriia</taxon>
        <taxon>Flavobacteriales</taxon>
        <taxon>Flavobacteriaceae</taxon>
        <taxon>Winogradskyella</taxon>
    </lineage>
</organism>
<evidence type="ECO:0000313" key="2">
    <source>
        <dbReference type="Proteomes" id="UP000256980"/>
    </source>
</evidence>
<dbReference type="Proteomes" id="UP000256980">
    <property type="component" value="Unassembled WGS sequence"/>
</dbReference>